<dbReference type="AlphaFoldDB" id="G4TI73"/>
<dbReference type="EMBL" id="CAFZ01000103">
    <property type="protein sequence ID" value="CCA71016.1"/>
    <property type="molecule type" value="Genomic_DNA"/>
</dbReference>
<dbReference type="Gene3D" id="3.30.830.10">
    <property type="entry name" value="Metalloenzyme, LuxS/M16 peptidase-like"/>
    <property type="match status" value="4"/>
</dbReference>
<feature type="region of interest" description="Disordered" evidence="2">
    <location>
        <begin position="1044"/>
        <end position="1069"/>
    </location>
</feature>
<dbReference type="GO" id="GO:0008237">
    <property type="term" value="F:metallopeptidase activity"/>
    <property type="evidence" value="ECO:0007669"/>
    <property type="project" value="UniProtKB-KW"/>
</dbReference>
<dbReference type="Pfam" id="PF00675">
    <property type="entry name" value="Peptidase_M16"/>
    <property type="match status" value="1"/>
</dbReference>
<feature type="compositionally biased region" description="Low complexity" evidence="2">
    <location>
        <begin position="1059"/>
        <end position="1069"/>
    </location>
</feature>
<dbReference type="PANTHER" id="PTHR43016">
    <property type="entry name" value="PRESEQUENCE PROTEASE"/>
    <property type="match status" value="1"/>
</dbReference>
<keyword evidence="5" id="KW-0645">Protease</keyword>
<dbReference type="HOGENOM" id="CLU_006065_0_0_1"/>
<keyword evidence="5" id="KW-0482">Metalloprotease</keyword>
<keyword evidence="6" id="KW-1185">Reference proteome</keyword>
<evidence type="ECO:0000259" key="4">
    <source>
        <dbReference type="Pfam" id="PF05193"/>
    </source>
</evidence>
<accession>G4TI73</accession>
<evidence type="ECO:0000313" key="5">
    <source>
        <dbReference type="EMBL" id="CCA71016.1"/>
    </source>
</evidence>
<dbReference type="FunCoup" id="G4TI73">
    <property type="interactions" value="8"/>
</dbReference>
<dbReference type="FunFam" id="3.30.830.10:FF:000031">
    <property type="entry name" value="Putative zinc metalloprotease"/>
    <property type="match status" value="1"/>
</dbReference>
<dbReference type="GO" id="GO:0006508">
    <property type="term" value="P:proteolysis"/>
    <property type="evidence" value="ECO:0007669"/>
    <property type="project" value="UniProtKB-KW"/>
</dbReference>
<evidence type="ECO:0000259" key="3">
    <source>
        <dbReference type="Pfam" id="PF00675"/>
    </source>
</evidence>
<dbReference type="SUPFAM" id="SSF63411">
    <property type="entry name" value="LuxS/MPP-like metallohydrolase"/>
    <property type="match status" value="4"/>
</dbReference>
<dbReference type="InterPro" id="IPR011765">
    <property type="entry name" value="Pept_M16_N"/>
</dbReference>
<organism evidence="5 6">
    <name type="scientific">Serendipita indica (strain DSM 11827)</name>
    <name type="common">Root endophyte fungus</name>
    <name type="synonym">Piriformospora indica</name>
    <dbReference type="NCBI Taxonomy" id="1109443"/>
    <lineage>
        <taxon>Eukaryota</taxon>
        <taxon>Fungi</taxon>
        <taxon>Dikarya</taxon>
        <taxon>Basidiomycota</taxon>
        <taxon>Agaricomycotina</taxon>
        <taxon>Agaricomycetes</taxon>
        <taxon>Sebacinales</taxon>
        <taxon>Serendipitaceae</taxon>
        <taxon>Serendipita</taxon>
    </lineage>
</organism>
<dbReference type="eggNOG" id="KOG0961">
    <property type="taxonomic scope" value="Eukaryota"/>
</dbReference>
<gene>
    <name evidence="5" type="ORF">PIIN_04950</name>
</gene>
<dbReference type="PANTHER" id="PTHR43016:SF16">
    <property type="entry name" value="METALLOPROTEASE, PUTATIVE (AFU_ORTHOLOGUE AFUA_4G07610)-RELATED"/>
    <property type="match status" value="1"/>
</dbReference>
<keyword evidence="5" id="KW-0378">Hydrolase</keyword>
<keyword evidence="1" id="KW-0175">Coiled coil</keyword>
<feature type="domain" description="Peptidase M16 C-terminal" evidence="4">
    <location>
        <begin position="219"/>
        <end position="411"/>
    </location>
</feature>
<evidence type="ECO:0000256" key="1">
    <source>
        <dbReference type="SAM" id="Coils"/>
    </source>
</evidence>
<dbReference type="FunFam" id="3.30.830.10:FF:000015">
    <property type="entry name" value="Putative zinc metalloprotease"/>
    <property type="match status" value="1"/>
</dbReference>
<dbReference type="OrthoDB" id="4953at2759"/>
<feature type="domain" description="Peptidase M16 N-terminal" evidence="3">
    <location>
        <begin position="79"/>
        <end position="162"/>
    </location>
</feature>
<evidence type="ECO:0000256" key="2">
    <source>
        <dbReference type="SAM" id="MobiDB-lite"/>
    </source>
</evidence>
<dbReference type="OMA" id="CVEGPFW"/>
<proteinExistence type="predicted"/>
<dbReference type="Pfam" id="PF05193">
    <property type="entry name" value="Peptidase_M16_C"/>
    <property type="match status" value="2"/>
</dbReference>
<dbReference type="InParanoid" id="G4TI73"/>
<dbReference type="Proteomes" id="UP000007148">
    <property type="component" value="Unassembled WGS sequence"/>
</dbReference>
<protein>
    <submittedName>
        <fullName evidence="5">Related to metalloprotease 1</fullName>
    </submittedName>
</protein>
<comment type="caution">
    <text evidence="5">The sequence shown here is derived from an EMBL/GenBank/DDBJ whole genome shotgun (WGS) entry which is preliminary data.</text>
</comment>
<name>G4TI73_SERID</name>
<dbReference type="STRING" id="1109443.G4TI73"/>
<evidence type="ECO:0000313" key="6">
    <source>
        <dbReference type="Proteomes" id="UP000007148"/>
    </source>
</evidence>
<dbReference type="InterPro" id="IPR011249">
    <property type="entry name" value="Metalloenz_LuxS/M16"/>
</dbReference>
<dbReference type="GO" id="GO:0046872">
    <property type="term" value="F:metal ion binding"/>
    <property type="evidence" value="ECO:0007669"/>
    <property type="project" value="InterPro"/>
</dbReference>
<feature type="domain" description="Peptidase M16 C-terminal" evidence="4">
    <location>
        <begin position="832"/>
        <end position="933"/>
    </location>
</feature>
<feature type="coiled-coil region" evidence="1">
    <location>
        <begin position="489"/>
        <end position="529"/>
    </location>
</feature>
<reference evidence="5 6" key="1">
    <citation type="journal article" date="2011" name="PLoS Pathog.">
        <title>Endophytic Life Strategies Decoded by Genome and Transcriptome Analyses of the Mutualistic Root Symbiont Piriformospora indica.</title>
        <authorList>
            <person name="Zuccaro A."/>
            <person name="Lahrmann U."/>
            <person name="Guldener U."/>
            <person name="Langen G."/>
            <person name="Pfiffi S."/>
            <person name="Biedenkopf D."/>
            <person name="Wong P."/>
            <person name="Samans B."/>
            <person name="Grimm C."/>
            <person name="Basiewicz M."/>
            <person name="Murat C."/>
            <person name="Martin F."/>
            <person name="Kogel K.H."/>
        </authorList>
    </citation>
    <scope>NUCLEOTIDE SEQUENCE [LARGE SCALE GENOMIC DNA]</scope>
    <source>
        <strain evidence="5 6">DSM 11827</strain>
    </source>
</reference>
<sequence>MEIESSGNFDLLKRVNVAYSPITVSKWRSRVTGLTVVHIDYEGEAISMSNSRFEGAERSSSFAAPIVKGYFAVATEIFNDSGCPHTLEHLVFMGSEKYPYKGVLDNLANRAFSAGTNAWTDTDNTVYTIETAGQQGFLQLLPVYVDHILYPTMTQSSFVTEVHHIDGKGEDSGVVYSEMQGRENTSGDLMALRAQRAMYPTASAYRSETGGLMEALRVLNVETIRDYHKSYYVPHNLCLIVAGRLSTQDLLGVLQHEVEPSILKHGPAHGPRPQGWKRPFLETASAVPPVIKETKSETVEFPESDESVGELALHFLGPAPTDHLTLKAIDILGVYLTDTAASPLTKEFVEIASPYCTYVAFYECTRSTFSELGVYFGSVPTEHLETLDRLFKASIQRIAKEGLDMDRMNTVISRDELKIRSALENKGGDLFSNAMINDFVYGDADGNDIVATLEQHHDILKSWTSKQWTDLLLKYYDAEARVIIRGKPSAELADKLETEEKARVEEQRKRLGEDGLAKLEKQLADAKAEHEKHIPEDILTNFPLPDVKGISWISVQSAANSPDGIKPGQDAQLVQRSQELAQHLQQDATSLPLTVQFDHVVSDFTTVHAFLSLASLPQELRPYAVLLQMNLFNLPMTRADGTKLSHEDVINALSKDTVAYDAGFGVDSLLSELLRLSIKVETSKFDIAVSWLRDVIFRSEFTKERLEVTLAKVQQSLPELKRSGNGVARAFFSELVYDKSLTLVNGGLPALMEWVPRMLDEVQNDTEAVIQKLEEVRKILIQPSSFRFSVTGDVLKIPKPKASLAANFEALPATRPQPLRWSNEALTALGKQPQKKAVIVSLPTIESSFAVHAARAFTGFQHVDYPALLMALEVLDGTESFLWKYIRGSGLAYGANTGLNLESGLVSFTLYRSPNSYKAFQEAAKVVKGLCDGSIELKQTSMDAAQSSLVYALARRVSSPGQAAFTSFVNQVLKGVPQTWEQDILAKLKAVTPRDVIDVLRRYVQPIFDPATSIAVVACAPGKVEDIATGLLSEGYEVERRSIEVNGADEVGSEEGSSDEGSTSSERSG</sequence>
<dbReference type="FunFam" id="3.30.830.10:FF:000036">
    <property type="entry name" value="Putative zinc metalloprotease"/>
    <property type="match status" value="1"/>
</dbReference>
<dbReference type="InterPro" id="IPR007863">
    <property type="entry name" value="Peptidase_M16_C"/>
</dbReference>